<dbReference type="GeneID" id="75066307"/>
<dbReference type="InterPro" id="IPR006171">
    <property type="entry name" value="TOPRIM_dom"/>
</dbReference>
<dbReference type="Gene3D" id="1.10.8.420">
    <property type="entry name" value="RecR Domain 1"/>
    <property type="match status" value="1"/>
</dbReference>
<evidence type="ECO:0000313" key="12">
    <source>
        <dbReference type="Proteomes" id="UP000181728"/>
    </source>
</evidence>
<organism evidence="9 14">
    <name type="scientific">Oenococcus oeni</name>
    <name type="common">Leuconostoc oenos</name>
    <dbReference type="NCBI Taxonomy" id="1247"/>
    <lineage>
        <taxon>Bacteria</taxon>
        <taxon>Bacillati</taxon>
        <taxon>Bacillota</taxon>
        <taxon>Bacilli</taxon>
        <taxon>Lactobacillales</taxon>
        <taxon>Lactobacillaceae</taxon>
        <taxon>Oenococcus</taxon>
    </lineage>
</organism>
<comment type="similarity">
    <text evidence="7">Belongs to the RecR family.</text>
</comment>
<dbReference type="GO" id="GO:0006310">
    <property type="term" value="P:DNA recombination"/>
    <property type="evidence" value="ECO:0007669"/>
    <property type="project" value="UniProtKB-UniRule"/>
</dbReference>
<evidence type="ECO:0000259" key="8">
    <source>
        <dbReference type="PROSITE" id="PS50880"/>
    </source>
</evidence>
<keyword evidence="2 7" id="KW-0227">DNA damage</keyword>
<keyword evidence="3 7" id="KW-0863">Zinc-finger</keyword>
<evidence type="ECO:0000256" key="4">
    <source>
        <dbReference type="ARBA" id="ARBA00022833"/>
    </source>
</evidence>
<accession>A0A483BGA6</accession>
<evidence type="ECO:0000256" key="1">
    <source>
        <dbReference type="ARBA" id="ARBA00022723"/>
    </source>
</evidence>
<feature type="domain" description="Toprim" evidence="8">
    <location>
        <begin position="82"/>
        <end position="178"/>
    </location>
</feature>
<dbReference type="Proteomes" id="UP000294726">
    <property type="component" value="Chromosome"/>
</dbReference>
<evidence type="ECO:0000313" key="14">
    <source>
        <dbReference type="Proteomes" id="UP001281024"/>
    </source>
</evidence>
<dbReference type="GO" id="GO:0008270">
    <property type="term" value="F:zinc ion binding"/>
    <property type="evidence" value="ECO:0007669"/>
    <property type="project" value="UniProtKB-KW"/>
</dbReference>
<evidence type="ECO:0000256" key="7">
    <source>
        <dbReference type="HAMAP-Rule" id="MF_00017"/>
    </source>
</evidence>
<name>A0A483BGA6_OENOE</name>
<keyword evidence="4 7" id="KW-0862">Zinc</keyword>
<evidence type="ECO:0000313" key="13">
    <source>
        <dbReference type="Proteomes" id="UP000294726"/>
    </source>
</evidence>
<proteinExistence type="inferred from homology"/>
<comment type="caution">
    <text evidence="7">Lacks conserved residue(s) required for the propagation of feature annotation.</text>
</comment>
<reference evidence="10 12" key="1">
    <citation type="journal article" date="2016" name="BMC Genomics">
        <title>Consensus pan-genome assembly of the specialised wine bacterium Oenococcus oeni.</title>
        <authorList>
            <person name="Sternes P.R."/>
            <person name="Borneman A.R."/>
        </authorList>
    </citation>
    <scope>NUCLEOTIDE SEQUENCE [LARGE SCALE GENOMIC DNA]</scope>
    <source>
        <strain evidence="10 12">AWRIB661</strain>
    </source>
</reference>
<dbReference type="GO" id="GO:0006281">
    <property type="term" value="P:DNA repair"/>
    <property type="evidence" value="ECO:0007669"/>
    <property type="project" value="UniProtKB-UniRule"/>
</dbReference>
<dbReference type="EMBL" id="LR031358">
    <property type="protein sequence ID" value="VDB98698.1"/>
    <property type="molecule type" value="Genomic_DNA"/>
</dbReference>
<dbReference type="PROSITE" id="PS50880">
    <property type="entry name" value="TOPRIM"/>
    <property type="match status" value="1"/>
</dbReference>
<dbReference type="Pfam" id="PF21176">
    <property type="entry name" value="RecR_HhH"/>
    <property type="match status" value="1"/>
</dbReference>
<keyword evidence="6 7" id="KW-0234">DNA repair</keyword>
<dbReference type="InterPro" id="IPR023627">
    <property type="entry name" value="Rcmb_RecR"/>
</dbReference>
<dbReference type="RefSeq" id="WP_002820791.1">
    <property type="nucleotide sequence ID" value="NZ_CP014324.1"/>
</dbReference>
<evidence type="ECO:0000256" key="3">
    <source>
        <dbReference type="ARBA" id="ARBA00022771"/>
    </source>
</evidence>
<dbReference type="GO" id="GO:0003677">
    <property type="term" value="F:DNA binding"/>
    <property type="evidence" value="ECO:0007669"/>
    <property type="project" value="UniProtKB-UniRule"/>
</dbReference>
<dbReference type="SUPFAM" id="SSF111304">
    <property type="entry name" value="Recombination protein RecR"/>
    <property type="match status" value="1"/>
</dbReference>
<dbReference type="NCBIfam" id="TIGR00615">
    <property type="entry name" value="recR"/>
    <property type="match status" value="1"/>
</dbReference>
<dbReference type="SMART" id="SM00493">
    <property type="entry name" value="TOPRIM"/>
    <property type="match status" value="1"/>
</dbReference>
<evidence type="ECO:0000313" key="9">
    <source>
        <dbReference type="EMBL" id="MDV7714505.1"/>
    </source>
</evidence>
<dbReference type="EMBL" id="MLOK01000047">
    <property type="protein sequence ID" value="OIM20827.1"/>
    <property type="molecule type" value="Genomic_DNA"/>
</dbReference>
<dbReference type="PANTHER" id="PTHR30446:SF0">
    <property type="entry name" value="RECOMBINATION PROTEIN RECR"/>
    <property type="match status" value="1"/>
</dbReference>
<dbReference type="SMR" id="A0A483BGA6"/>
<dbReference type="Pfam" id="PF21175">
    <property type="entry name" value="RecR_C"/>
    <property type="match status" value="1"/>
</dbReference>
<dbReference type="EMBL" id="WERV01000001">
    <property type="protein sequence ID" value="MDV7714505.1"/>
    <property type="molecule type" value="Genomic_DNA"/>
</dbReference>
<dbReference type="PANTHER" id="PTHR30446">
    <property type="entry name" value="RECOMBINATION PROTEIN RECR"/>
    <property type="match status" value="1"/>
</dbReference>
<dbReference type="InterPro" id="IPR034137">
    <property type="entry name" value="TOPRIM_RecR"/>
</dbReference>
<evidence type="ECO:0000313" key="11">
    <source>
        <dbReference type="EMBL" id="VDB98698.1"/>
    </source>
</evidence>
<dbReference type="Gene3D" id="6.10.250.240">
    <property type="match status" value="1"/>
</dbReference>
<comment type="function">
    <text evidence="7">May play a role in DNA repair. It seems to be involved in an RecBC-independent recombinational process of DNA repair. It may act with RecF and RecO.</text>
</comment>
<evidence type="ECO:0000256" key="6">
    <source>
        <dbReference type="ARBA" id="ARBA00023204"/>
    </source>
</evidence>
<dbReference type="Proteomes" id="UP001281024">
    <property type="component" value="Unassembled WGS sequence"/>
</dbReference>
<dbReference type="CDD" id="cd01025">
    <property type="entry name" value="TOPRIM_recR"/>
    <property type="match status" value="1"/>
</dbReference>
<sequence length="201" mass="22083">MQYPEAIAKLIESYSKLPGIGRKSATRLAFYTLGMSDDDVKNFARSLSASKSDLTFCRICGFITSKDDDPCVICSDESRDQSKIFVVENSQDEMAIENTHDYHGLYHVLNGVLSPMEGRGPEDINITSLITRLSDHSEVKEVIIGLDASTEGEATTLYLARLIRPSGIKVTRLARGLSVGTNVDYADQLTLTQAVNGRTEI</sequence>
<evidence type="ECO:0000256" key="5">
    <source>
        <dbReference type="ARBA" id="ARBA00023172"/>
    </source>
</evidence>
<dbReference type="Pfam" id="PF13662">
    <property type="entry name" value="Toprim_4"/>
    <property type="match status" value="1"/>
</dbReference>
<evidence type="ECO:0000256" key="2">
    <source>
        <dbReference type="ARBA" id="ARBA00022763"/>
    </source>
</evidence>
<dbReference type="InterPro" id="IPR000093">
    <property type="entry name" value="DNA_Rcmb_RecR"/>
</dbReference>
<dbReference type="AlphaFoldDB" id="A0A483BGA6"/>
<dbReference type="Gene3D" id="3.40.1360.10">
    <property type="match status" value="1"/>
</dbReference>
<keyword evidence="1 7" id="KW-0479">Metal-binding</keyword>
<dbReference type="OMA" id="DVMAIEN"/>
<dbReference type="HAMAP" id="MF_00017">
    <property type="entry name" value="RecR"/>
    <property type="match status" value="1"/>
</dbReference>
<protein>
    <recommendedName>
        <fullName evidence="7">Recombination protein RecR</fullName>
    </recommendedName>
</protein>
<reference evidence="9" key="3">
    <citation type="submission" date="2019-10" db="EMBL/GenBank/DDBJ databases">
        <title>Malate fermentation in French cider.</title>
        <authorList>
            <person name="Cousin F.J."/>
            <person name="Medina Fernandez S."/>
            <person name="Misery B."/>
            <person name="Laplace J.-M."/>
            <person name="Cretenet M."/>
        </authorList>
    </citation>
    <scope>NUCLEOTIDE SEQUENCE</scope>
    <source>
        <strain evidence="9">UCMA15129</strain>
    </source>
</reference>
<dbReference type="Proteomes" id="UP000181728">
    <property type="component" value="Unassembled WGS sequence"/>
</dbReference>
<evidence type="ECO:0000313" key="10">
    <source>
        <dbReference type="EMBL" id="OIM20827.1"/>
    </source>
</evidence>
<keyword evidence="5 7" id="KW-0233">DNA recombination</keyword>
<gene>
    <name evidence="7 9" type="primary">recR</name>
    <name evidence="10" type="ORF">ATX59_06905</name>
    <name evidence="9" type="ORF">GA838_01745</name>
    <name evidence="11" type="ORF">OENI_1420</name>
</gene>
<reference evidence="11 13" key="2">
    <citation type="submission" date="2018-08" db="EMBL/GenBank/DDBJ databases">
        <authorList>
            <person name="Lorentzen P. G. S. M."/>
        </authorList>
    </citation>
    <scope>NUCLEOTIDE SEQUENCE [LARGE SCALE GENOMIC DNA]</scope>
    <source>
        <strain evidence="11 13">CRBO_1381</strain>
    </source>
</reference>